<dbReference type="AlphaFoldDB" id="A0A2S3ZR72"/>
<feature type="transmembrane region" description="Helical" evidence="1">
    <location>
        <begin position="144"/>
        <end position="169"/>
    </location>
</feature>
<comment type="caution">
    <text evidence="2">The sequence shown here is derived from an EMBL/GenBank/DDBJ whole genome shotgun (WGS) entry which is preliminary data.</text>
</comment>
<feature type="transmembrane region" description="Helical" evidence="1">
    <location>
        <begin position="67"/>
        <end position="93"/>
    </location>
</feature>
<dbReference type="EMBL" id="PPXC01000025">
    <property type="protein sequence ID" value="POH71673.1"/>
    <property type="molecule type" value="Genomic_DNA"/>
</dbReference>
<gene>
    <name evidence="2" type="ORF">CVS27_19580</name>
</gene>
<evidence type="ECO:0000256" key="1">
    <source>
        <dbReference type="SAM" id="Phobius"/>
    </source>
</evidence>
<evidence type="ECO:0000313" key="3">
    <source>
        <dbReference type="Proteomes" id="UP000237061"/>
    </source>
</evidence>
<keyword evidence="3" id="KW-1185">Reference proteome</keyword>
<name>A0A2S3ZR72_ARTGL</name>
<feature type="transmembrane region" description="Helical" evidence="1">
    <location>
        <begin position="26"/>
        <end position="47"/>
    </location>
</feature>
<organism evidence="2 3">
    <name type="scientific">Arthrobacter glacialis</name>
    <dbReference type="NCBI Taxonomy" id="1664"/>
    <lineage>
        <taxon>Bacteria</taxon>
        <taxon>Bacillati</taxon>
        <taxon>Actinomycetota</taxon>
        <taxon>Actinomycetes</taxon>
        <taxon>Micrococcales</taxon>
        <taxon>Micrococcaceae</taxon>
        <taxon>Arthrobacter</taxon>
    </lineage>
</organism>
<evidence type="ECO:0000313" key="2">
    <source>
        <dbReference type="EMBL" id="POH71673.1"/>
    </source>
</evidence>
<accession>A0A2S3ZR72</accession>
<dbReference type="OrthoDB" id="2955631at2"/>
<keyword evidence="1" id="KW-1133">Transmembrane helix</keyword>
<dbReference type="Proteomes" id="UP000237061">
    <property type="component" value="Unassembled WGS sequence"/>
</dbReference>
<reference evidence="2 3" key="1">
    <citation type="submission" date="2018-01" db="EMBL/GenBank/DDBJ databases">
        <title>Arthrobacter sp. nov., from glaciers in China.</title>
        <authorList>
            <person name="Liu Q."/>
            <person name="Xin Y.-H."/>
        </authorList>
    </citation>
    <scope>NUCLEOTIDE SEQUENCE [LARGE SCALE GENOMIC DNA]</scope>
    <source>
        <strain evidence="2 3">HLT2-12-2</strain>
    </source>
</reference>
<feature type="transmembrane region" description="Helical" evidence="1">
    <location>
        <begin position="114"/>
        <end position="132"/>
    </location>
</feature>
<dbReference type="InterPro" id="IPR018723">
    <property type="entry name" value="DUF2254_membrane"/>
</dbReference>
<proteinExistence type="predicted"/>
<dbReference type="Pfam" id="PF10011">
    <property type="entry name" value="DUF2254"/>
    <property type="match status" value="1"/>
</dbReference>
<protein>
    <submittedName>
        <fullName evidence="2">DUF2254 domain-containing protein</fullName>
    </submittedName>
</protein>
<keyword evidence="1" id="KW-0812">Transmembrane</keyword>
<sequence>MVGFRPQQYREGVKISRFLTSVRQSLWLVPVICVAFGIFLSLVTIALDRHFDYKLIPESVVGGPDAAMEILAVVAASMISLAALVLTITMVVVQLAMGQFSPRIVQRILRDKPSQFAIGLFVATFVHSLLALREVDPGSEGQEGTVPGLAVLTAFVLVVVSIAVLVIYVQHLGQTLRVSALIELVGDDTRKLLDRVFPDKGDDAAPTDVANRSIVSPKSGVVTTIGYEHIIEEAKRAGCIVELVPRLGEFVPASAPLFIVRGDAPTLDDKRLTEGVVLKFEPTLDQDVSYGLRMLVDIAERSLSDSPFQDPSTAVQAIDRLHDILRQLARRPFPDGQHRDEDGELRLVVRVLDWDGFVHLAFDEIRMAGAGSPQVARQLRIALFDLRRIALTERIAVIDEQIDLLTTATMAVMDDERDARRTFIDDERAADRRDHS</sequence>
<keyword evidence="1" id="KW-0472">Membrane</keyword>